<evidence type="ECO:0000256" key="14">
    <source>
        <dbReference type="PIRSR" id="PIRSR001529-2"/>
    </source>
</evidence>
<dbReference type="NCBIfam" id="TIGR00414">
    <property type="entry name" value="serS"/>
    <property type="match status" value="1"/>
</dbReference>
<evidence type="ECO:0000259" key="16">
    <source>
        <dbReference type="PROSITE" id="PS50862"/>
    </source>
</evidence>
<comment type="catalytic activity">
    <reaction evidence="11 12">
        <text>tRNA(Ser) + L-serine + ATP = L-seryl-tRNA(Ser) + AMP + diphosphate + H(+)</text>
        <dbReference type="Rhea" id="RHEA:12292"/>
        <dbReference type="Rhea" id="RHEA-COMP:9669"/>
        <dbReference type="Rhea" id="RHEA-COMP:9703"/>
        <dbReference type="ChEBI" id="CHEBI:15378"/>
        <dbReference type="ChEBI" id="CHEBI:30616"/>
        <dbReference type="ChEBI" id="CHEBI:33019"/>
        <dbReference type="ChEBI" id="CHEBI:33384"/>
        <dbReference type="ChEBI" id="CHEBI:78442"/>
        <dbReference type="ChEBI" id="CHEBI:78533"/>
        <dbReference type="ChEBI" id="CHEBI:456215"/>
        <dbReference type="EC" id="6.1.1.11"/>
    </reaction>
</comment>
<evidence type="ECO:0000256" key="8">
    <source>
        <dbReference type="ARBA" id="ARBA00022917"/>
    </source>
</evidence>
<dbReference type="InterPro" id="IPR045864">
    <property type="entry name" value="aa-tRNA-synth_II/BPL/LPL"/>
</dbReference>
<dbReference type="GO" id="GO:0006434">
    <property type="term" value="P:seryl-tRNA aminoacylation"/>
    <property type="evidence" value="ECO:0007669"/>
    <property type="project" value="UniProtKB-UniRule"/>
</dbReference>
<dbReference type="GO" id="GO:0005524">
    <property type="term" value="F:ATP binding"/>
    <property type="evidence" value="ECO:0007669"/>
    <property type="project" value="UniProtKB-UniRule"/>
</dbReference>
<dbReference type="InterPro" id="IPR002314">
    <property type="entry name" value="aa-tRNA-synt_IIb"/>
</dbReference>
<evidence type="ECO:0000256" key="2">
    <source>
        <dbReference type="ARBA" id="ARBA00005045"/>
    </source>
</evidence>
<dbReference type="GO" id="GO:0004828">
    <property type="term" value="F:serine-tRNA ligase activity"/>
    <property type="evidence" value="ECO:0007669"/>
    <property type="project" value="UniProtKB-UniRule"/>
</dbReference>
<comment type="subunit">
    <text evidence="12">Homodimer. The tRNA molecule binds across the dimer.</text>
</comment>
<dbReference type="InterPro" id="IPR015866">
    <property type="entry name" value="Ser-tRNA-synth_1_N"/>
</dbReference>
<protein>
    <recommendedName>
        <fullName evidence="12">Serine--tRNA ligase</fullName>
        <ecNumber evidence="12">6.1.1.11</ecNumber>
    </recommendedName>
    <alternativeName>
        <fullName evidence="12">Seryl-tRNA synthetase</fullName>
        <shortName evidence="12">SerRS</shortName>
    </alternativeName>
    <alternativeName>
        <fullName evidence="12">Seryl-tRNA(Ser/Sec) synthetase</fullName>
    </alternativeName>
</protein>
<dbReference type="InterPro" id="IPR042103">
    <property type="entry name" value="SerRS_1_N_sf"/>
</dbReference>
<dbReference type="Pfam" id="PF02403">
    <property type="entry name" value="Seryl_tRNA_N"/>
    <property type="match status" value="1"/>
</dbReference>
<keyword evidence="15" id="KW-0175">Coiled coil</keyword>
<dbReference type="HAMAP" id="MF_00176">
    <property type="entry name" value="Ser_tRNA_synth_type1"/>
    <property type="match status" value="1"/>
</dbReference>
<feature type="binding site" evidence="12 14">
    <location>
        <begin position="347"/>
        <end position="350"/>
    </location>
    <ligand>
        <name>ATP</name>
        <dbReference type="ChEBI" id="CHEBI:30616"/>
    </ligand>
</feature>
<reference evidence="17 18" key="1">
    <citation type="journal article" date="2016" name="Nat. Commun.">
        <title>Thousands of microbial genomes shed light on interconnected biogeochemical processes in an aquifer system.</title>
        <authorList>
            <person name="Anantharaman K."/>
            <person name="Brown C.T."/>
            <person name="Hug L.A."/>
            <person name="Sharon I."/>
            <person name="Castelle C.J."/>
            <person name="Probst A.J."/>
            <person name="Thomas B.C."/>
            <person name="Singh A."/>
            <person name="Wilkins M.J."/>
            <person name="Karaoz U."/>
            <person name="Brodie E.L."/>
            <person name="Williams K.H."/>
            <person name="Hubbard S.S."/>
            <person name="Banfield J.F."/>
        </authorList>
    </citation>
    <scope>NUCLEOTIDE SEQUENCE [LARGE SCALE GENOMIC DNA]</scope>
</reference>
<comment type="subcellular location">
    <subcellularLocation>
        <location evidence="1 12">Cytoplasm</location>
    </subcellularLocation>
</comment>
<comment type="caution">
    <text evidence="17">The sequence shown here is derived from an EMBL/GenBank/DDBJ whole genome shotgun (WGS) entry which is preliminary data.</text>
</comment>
<feature type="site" description="Important for serine binding" evidence="13">
    <location>
        <position position="382"/>
    </location>
</feature>
<dbReference type="SUPFAM" id="SSF55681">
    <property type="entry name" value="Class II aaRS and biotin synthetases"/>
    <property type="match status" value="1"/>
</dbReference>
<keyword evidence="5 12" id="KW-0436">Ligase</keyword>
<comment type="catalytic activity">
    <reaction evidence="10 12">
        <text>tRNA(Sec) + L-serine + ATP = L-seryl-tRNA(Sec) + AMP + diphosphate + H(+)</text>
        <dbReference type="Rhea" id="RHEA:42580"/>
        <dbReference type="Rhea" id="RHEA-COMP:9742"/>
        <dbReference type="Rhea" id="RHEA-COMP:10128"/>
        <dbReference type="ChEBI" id="CHEBI:15378"/>
        <dbReference type="ChEBI" id="CHEBI:30616"/>
        <dbReference type="ChEBI" id="CHEBI:33019"/>
        <dbReference type="ChEBI" id="CHEBI:33384"/>
        <dbReference type="ChEBI" id="CHEBI:78442"/>
        <dbReference type="ChEBI" id="CHEBI:78533"/>
        <dbReference type="ChEBI" id="CHEBI:456215"/>
        <dbReference type="EC" id="6.1.1.11"/>
    </reaction>
</comment>
<feature type="binding site" evidence="12">
    <location>
        <position position="274"/>
    </location>
    <ligand>
        <name>ATP</name>
        <dbReference type="ChEBI" id="CHEBI:30616"/>
    </ligand>
</feature>
<dbReference type="PRINTS" id="PR00981">
    <property type="entry name" value="TRNASYNTHSER"/>
</dbReference>
<comment type="similarity">
    <text evidence="3 12">Belongs to the class-II aminoacyl-tRNA synthetase family. Type-1 seryl-tRNA synthetase subfamily.</text>
</comment>
<gene>
    <name evidence="12" type="primary">serS</name>
    <name evidence="17" type="ORF">A3D62_02230</name>
</gene>
<keyword evidence="4 12" id="KW-0963">Cytoplasm</keyword>
<feature type="binding site" evidence="13">
    <location>
        <position position="380"/>
    </location>
    <ligand>
        <name>L-serine</name>
        <dbReference type="ChEBI" id="CHEBI:33384"/>
    </ligand>
</feature>
<accession>A0A1F6D1B3</accession>
<evidence type="ECO:0000256" key="12">
    <source>
        <dbReference type="HAMAP-Rule" id="MF_00176"/>
    </source>
</evidence>
<keyword evidence="7 12" id="KW-0067">ATP-binding</keyword>
<comment type="function">
    <text evidence="12">Catalyzes the attachment of serine to tRNA(Ser). Is also able to aminoacylate tRNA(Sec) with serine, to form the misacylated tRNA L-seryl-tRNA(Sec), which will be further converted into selenocysteinyl-tRNA(Sec).</text>
</comment>
<organism evidence="17 18">
    <name type="scientific">Candidatus Kaiserbacteria bacterium RIFCSPHIGHO2_02_FULL_49_11</name>
    <dbReference type="NCBI Taxonomy" id="1798489"/>
    <lineage>
        <taxon>Bacteria</taxon>
        <taxon>Candidatus Kaiseribacteriota</taxon>
    </lineage>
</organism>
<evidence type="ECO:0000256" key="3">
    <source>
        <dbReference type="ARBA" id="ARBA00010728"/>
    </source>
</evidence>
<dbReference type="AlphaFoldDB" id="A0A1F6D1B3"/>
<dbReference type="SUPFAM" id="SSF46589">
    <property type="entry name" value="tRNA-binding arm"/>
    <property type="match status" value="1"/>
</dbReference>
<feature type="binding site" evidence="14">
    <location>
        <begin position="274"/>
        <end position="277"/>
    </location>
    <ligand>
        <name>ATP</name>
        <dbReference type="ChEBI" id="CHEBI:30616"/>
    </ligand>
</feature>
<feature type="binding site" evidence="13">
    <location>
        <position position="258"/>
    </location>
    <ligand>
        <name>L-serine</name>
        <dbReference type="ChEBI" id="CHEBI:33384"/>
    </ligand>
</feature>
<comment type="domain">
    <text evidence="12">Consists of two distinct domains, a catalytic core and a N-terminal extension that is involved in tRNA binding.</text>
</comment>
<evidence type="ECO:0000256" key="7">
    <source>
        <dbReference type="ARBA" id="ARBA00022840"/>
    </source>
</evidence>
<feature type="binding site" evidence="12 14">
    <location>
        <begin position="258"/>
        <end position="260"/>
    </location>
    <ligand>
        <name>ATP</name>
        <dbReference type="ChEBI" id="CHEBI:30616"/>
    </ligand>
</feature>
<dbReference type="Proteomes" id="UP000177659">
    <property type="component" value="Unassembled WGS sequence"/>
</dbReference>
<dbReference type="InterPro" id="IPR006195">
    <property type="entry name" value="aa-tRNA-synth_II"/>
</dbReference>
<keyword evidence="9 12" id="KW-0030">Aminoacyl-tRNA synthetase</keyword>
<comment type="pathway">
    <text evidence="2 12">Aminoacyl-tRNA biosynthesis; selenocysteinyl-tRNA(Sec) biosynthesis; L-seryl-tRNA(Sec) from L-serine and tRNA(Sec): step 1/1.</text>
</comment>
<dbReference type="Gene3D" id="3.30.930.10">
    <property type="entry name" value="Bira Bifunctional Protein, Domain 2"/>
    <property type="match status" value="1"/>
</dbReference>
<dbReference type="EMBL" id="MFLC01000030">
    <property type="protein sequence ID" value="OGG54832.1"/>
    <property type="molecule type" value="Genomic_DNA"/>
</dbReference>
<dbReference type="GO" id="GO:0005737">
    <property type="term" value="C:cytoplasm"/>
    <property type="evidence" value="ECO:0007669"/>
    <property type="project" value="UniProtKB-SubCell"/>
</dbReference>
<evidence type="ECO:0000256" key="6">
    <source>
        <dbReference type="ARBA" id="ARBA00022741"/>
    </source>
</evidence>
<dbReference type="UniPathway" id="UPA00906">
    <property type="reaction ID" value="UER00895"/>
</dbReference>
<dbReference type="Pfam" id="PF00587">
    <property type="entry name" value="tRNA-synt_2b"/>
    <property type="match status" value="1"/>
</dbReference>
<evidence type="ECO:0000256" key="10">
    <source>
        <dbReference type="ARBA" id="ARBA00047929"/>
    </source>
</evidence>
<dbReference type="InterPro" id="IPR010978">
    <property type="entry name" value="tRNA-bd_arm"/>
</dbReference>
<feature type="binding site" evidence="12 13">
    <location>
        <position position="281"/>
    </location>
    <ligand>
        <name>L-serine</name>
        <dbReference type="ChEBI" id="CHEBI:33384"/>
    </ligand>
</feature>
<evidence type="ECO:0000313" key="17">
    <source>
        <dbReference type="EMBL" id="OGG54832.1"/>
    </source>
</evidence>
<evidence type="ECO:0000256" key="13">
    <source>
        <dbReference type="PIRSR" id="PIRSR001529-1"/>
    </source>
</evidence>
<dbReference type="InterPro" id="IPR002317">
    <property type="entry name" value="Ser-tRNA-ligase_type_1"/>
</dbReference>
<dbReference type="EC" id="6.1.1.11" evidence="12"/>
<feature type="domain" description="Aminoacyl-transfer RNA synthetases class-II family profile" evidence="16">
    <location>
        <begin position="137"/>
        <end position="407"/>
    </location>
</feature>
<evidence type="ECO:0000256" key="1">
    <source>
        <dbReference type="ARBA" id="ARBA00004496"/>
    </source>
</evidence>
<keyword evidence="6 12" id="KW-0547">Nucleotide-binding</keyword>
<feature type="binding site" evidence="12">
    <location>
        <begin position="227"/>
        <end position="229"/>
    </location>
    <ligand>
        <name>L-serine</name>
        <dbReference type="ChEBI" id="CHEBI:33384"/>
    </ligand>
</feature>
<name>A0A1F6D1B3_9BACT</name>
<feature type="binding site" evidence="12">
    <location>
        <position position="382"/>
    </location>
    <ligand>
        <name>L-serine</name>
        <dbReference type="ChEBI" id="CHEBI:33384"/>
    </ligand>
</feature>
<evidence type="ECO:0000256" key="9">
    <source>
        <dbReference type="ARBA" id="ARBA00023146"/>
    </source>
</evidence>
<dbReference type="PANTHER" id="PTHR43697">
    <property type="entry name" value="SERYL-TRNA SYNTHETASE"/>
    <property type="match status" value="1"/>
</dbReference>
<proteinExistence type="inferred from homology"/>
<evidence type="ECO:0000256" key="11">
    <source>
        <dbReference type="ARBA" id="ARBA00048823"/>
    </source>
</evidence>
<evidence type="ECO:0000256" key="15">
    <source>
        <dbReference type="SAM" id="Coils"/>
    </source>
</evidence>
<dbReference type="PROSITE" id="PS50862">
    <property type="entry name" value="AA_TRNA_LIGASE_II"/>
    <property type="match status" value="1"/>
</dbReference>
<dbReference type="PANTHER" id="PTHR43697:SF1">
    <property type="entry name" value="SERINE--TRNA LIGASE"/>
    <property type="match status" value="1"/>
</dbReference>
<evidence type="ECO:0000256" key="5">
    <source>
        <dbReference type="ARBA" id="ARBA00022598"/>
    </source>
</evidence>
<feature type="coiled-coil region" evidence="15">
    <location>
        <begin position="67"/>
        <end position="101"/>
    </location>
</feature>
<dbReference type="Gene3D" id="1.10.287.40">
    <property type="entry name" value="Serine-tRNA synthetase, tRNA binding domain"/>
    <property type="match status" value="1"/>
</dbReference>
<feature type="binding site" evidence="13">
    <location>
        <position position="227"/>
    </location>
    <ligand>
        <name>L-serine</name>
        <dbReference type="ChEBI" id="CHEBI:33384"/>
    </ligand>
</feature>
<evidence type="ECO:0000313" key="18">
    <source>
        <dbReference type="Proteomes" id="UP000177659"/>
    </source>
</evidence>
<dbReference type="InterPro" id="IPR033729">
    <property type="entry name" value="SerRS_core"/>
</dbReference>
<dbReference type="CDD" id="cd00770">
    <property type="entry name" value="SerRS_core"/>
    <property type="match status" value="1"/>
</dbReference>
<keyword evidence="8 12" id="KW-0648">Protein biosynthesis</keyword>
<evidence type="ECO:0000256" key="4">
    <source>
        <dbReference type="ARBA" id="ARBA00022490"/>
    </source>
</evidence>
<dbReference type="PIRSF" id="PIRSF001529">
    <property type="entry name" value="Ser-tRNA-synth_IIa"/>
    <property type="match status" value="1"/>
</dbReference>
<dbReference type="GO" id="GO:0016260">
    <property type="term" value="P:selenocysteine biosynthetic process"/>
    <property type="evidence" value="ECO:0007669"/>
    <property type="project" value="UniProtKB-UniRule"/>
</dbReference>
<sequence>MLDINFIRENSDLVKEGARKKRIEVDIDRLLQVDAKRRGFLASIEKKRSEQNTASDRIAHITDTPARDQAIAEMKVLKDELQEEEELLKETMKEWQELMLAVPNIPDMSVPEGASEANNKELKTWGEKPQFDFEPRDHIELMTALDMLDLERGAKVHGFRGYFLKNDGALLSWAIWNYARDFFLKKDFTPFIPPIIVNKEYLYGTGHLPGGADDIFKTQDDQYLAGTAEVPMMAYHSNEVLQKKDLPLRYFAFSPCYRREAGSYSKDVKGLIRVHEFYKWEQLVLCEANHDESVKIHEELNRNTEEFIESLNIPYRQVAICTGDLKGAHVKSYDTELWVPKEGTYREIASASYYHDFQTRRFNTRYKDSDGKTKYVHSLNATAIPTPRILVSLVENFQQSDGSIVVPKILRKYFGKDVISK</sequence>